<evidence type="ECO:0000313" key="3">
    <source>
        <dbReference type="EMBL" id="CAH2078832.1"/>
    </source>
</evidence>
<evidence type="ECO:0000256" key="2">
    <source>
        <dbReference type="ARBA" id="ARBA00022737"/>
    </source>
</evidence>
<evidence type="ECO:0000313" key="4">
    <source>
        <dbReference type="Proteomes" id="UP000836841"/>
    </source>
</evidence>
<keyword evidence="4" id="KW-1185">Reference proteome</keyword>
<evidence type="ECO:0000256" key="1">
    <source>
        <dbReference type="ARBA" id="ARBA00022614"/>
    </source>
</evidence>
<dbReference type="EMBL" id="OU466863">
    <property type="protein sequence ID" value="CAH2078832.1"/>
    <property type="molecule type" value="Genomic_DNA"/>
</dbReference>
<reference evidence="3 4" key="1">
    <citation type="submission" date="2022-03" db="EMBL/GenBank/DDBJ databases">
        <authorList>
            <person name="Nunn A."/>
            <person name="Chopra R."/>
            <person name="Nunn A."/>
            <person name="Contreras Garrido A."/>
        </authorList>
    </citation>
    <scope>NUCLEOTIDE SEQUENCE [LARGE SCALE GENOMIC DNA]</scope>
</reference>
<dbReference type="InterPro" id="IPR011713">
    <property type="entry name" value="Leu-rich_rpt_3"/>
</dbReference>
<keyword evidence="2" id="KW-0677">Repeat</keyword>
<keyword evidence="1" id="KW-0433">Leucine-rich repeat</keyword>
<dbReference type="Pfam" id="PF07725">
    <property type="entry name" value="LRR_3"/>
    <property type="match status" value="1"/>
</dbReference>
<proteinExistence type="predicted"/>
<protein>
    <submittedName>
        <fullName evidence="3">Uncharacterized protein</fullName>
    </submittedName>
</protein>
<accession>A0AAU9T3V2</accession>
<gene>
    <name evidence="3" type="ORF">TAV2_LOCUS25804</name>
</gene>
<organism evidence="3 4">
    <name type="scientific">Thlaspi arvense</name>
    <name type="common">Field penny-cress</name>
    <dbReference type="NCBI Taxonomy" id="13288"/>
    <lineage>
        <taxon>Eukaryota</taxon>
        <taxon>Viridiplantae</taxon>
        <taxon>Streptophyta</taxon>
        <taxon>Embryophyta</taxon>
        <taxon>Tracheophyta</taxon>
        <taxon>Spermatophyta</taxon>
        <taxon>Magnoliopsida</taxon>
        <taxon>eudicotyledons</taxon>
        <taxon>Gunneridae</taxon>
        <taxon>Pentapetalae</taxon>
        <taxon>rosids</taxon>
        <taxon>malvids</taxon>
        <taxon>Brassicales</taxon>
        <taxon>Brassicaceae</taxon>
        <taxon>Thlaspideae</taxon>
        <taxon>Thlaspi</taxon>
    </lineage>
</organism>
<dbReference type="Proteomes" id="UP000836841">
    <property type="component" value="Chromosome 7"/>
</dbReference>
<sequence length="117" mass="13412">MKGTETVVGIHFDTSDINEPIFLDEKSFVGMPNLQFPEVYLPEAKDRLKLPQGLLYLPPGLRLLSWPQYPSKCLPFTFKAEFVVEISMRESKIEKLWDGTQIWPRTSRNVIGGKQDA</sequence>
<dbReference type="AlphaFoldDB" id="A0AAU9T3V2"/>
<name>A0AAU9T3V2_THLAR</name>